<accession>A0AAD8QUA2</accession>
<evidence type="ECO:0000313" key="2">
    <source>
        <dbReference type="Proteomes" id="UP001231189"/>
    </source>
</evidence>
<keyword evidence="2" id="KW-1185">Reference proteome</keyword>
<sequence>MENYSLSWAAVMKMVEMAAVSNEKPSGALPRNMAARSLLDQKHRATYLEADPRSLERLQTRTPEKNWMIHPGWVDRLKWAGLLPFARLVEATCAVWVPADGHPQGVLEGVNSARLNYDAALITCLVDRWRPETTRSTFAGIEQFGYPAVPMTAAQITRSLEAYLMWLLGKTMFTDNHRNTISARYIPIAQEIAEATEAEHIT</sequence>
<reference evidence="1" key="1">
    <citation type="submission" date="2023-07" db="EMBL/GenBank/DDBJ databases">
        <title>A chromosome-level genome assembly of Lolium multiflorum.</title>
        <authorList>
            <person name="Chen Y."/>
            <person name="Copetti D."/>
            <person name="Kolliker R."/>
            <person name="Studer B."/>
        </authorList>
    </citation>
    <scope>NUCLEOTIDE SEQUENCE</scope>
    <source>
        <strain evidence="1">02402/16</strain>
        <tissue evidence="1">Leaf</tissue>
    </source>
</reference>
<name>A0AAD8QUA2_LOLMU</name>
<protein>
    <submittedName>
        <fullName evidence="1">Uncharacterized protein</fullName>
    </submittedName>
</protein>
<comment type="caution">
    <text evidence="1">The sequence shown here is derived from an EMBL/GenBank/DDBJ whole genome shotgun (WGS) entry which is preliminary data.</text>
</comment>
<dbReference type="AlphaFoldDB" id="A0AAD8QUA2"/>
<evidence type="ECO:0000313" key="1">
    <source>
        <dbReference type="EMBL" id="KAK1607273.1"/>
    </source>
</evidence>
<dbReference type="Proteomes" id="UP001231189">
    <property type="component" value="Unassembled WGS sequence"/>
</dbReference>
<proteinExistence type="predicted"/>
<organism evidence="1 2">
    <name type="scientific">Lolium multiflorum</name>
    <name type="common">Italian ryegrass</name>
    <name type="synonym">Lolium perenne subsp. multiflorum</name>
    <dbReference type="NCBI Taxonomy" id="4521"/>
    <lineage>
        <taxon>Eukaryota</taxon>
        <taxon>Viridiplantae</taxon>
        <taxon>Streptophyta</taxon>
        <taxon>Embryophyta</taxon>
        <taxon>Tracheophyta</taxon>
        <taxon>Spermatophyta</taxon>
        <taxon>Magnoliopsida</taxon>
        <taxon>Liliopsida</taxon>
        <taxon>Poales</taxon>
        <taxon>Poaceae</taxon>
        <taxon>BOP clade</taxon>
        <taxon>Pooideae</taxon>
        <taxon>Poodae</taxon>
        <taxon>Poeae</taxon>
        <taxon>Poeae Chloroplast Group 2 (Poeae type)</taxon>
        <taxon>Loliodinae</taxon>
        <taxon>Loliinae</taxon>
        <taxon>Lolium</taxon>
    </lineage>
</organism>
<gene>
    <name evidence="1" type="ORF">QYE76_030946</name>
</gene>
<dbReference type="EMBL" id="JAUUTY010000007">
    <property type="protein sequence ID" value="KAK1607273.1"/>
    <property type="molecule type" value="Genomic_DNA"/>
</dbReference>